<accession>A0ABC9YEZ7</accession>
<reference evidence="2 3" key="1">
    <citation type="submission" date="2024-06" db="EMBL/GenBank/DDBJ databases">
        <title>The draft genome of Grus japonensis, version 3.</title>
        <authorList>
            <person name="Nabeshima K."/>
            <person name="Suzuki S."/>
            <person name="Onuma M."/>
        </authorList>
    </citation>
    <scope>NUCLEOTIDE SEQUENCE [LARGE SCALE GENOMIC DNA]</scope>
    <source>
        <strain evidence="2 3">451A</strain>
    </source>
</reference>
<organism evidence="2 3">
    <name type="scientific">Grus japonensis</name>
    <name type="common">Japanese crane</name>
    <name type="synonym">Red-crowned crane</name>
    <dbReference type="NCBI Taxonomy" id="30415"/>
    <lineage>
        <taxon>Eukaryota</taxon>
        <taxon>Metazoa</taxon>
        <taxon>Chordata</taxon>
        <taxon>Craniata</taxon>
        <taxon>Vertebrata</taxon>
        <taxon>Euteleostomi</taxon>
        <taxon>Archelosauria</taxon>
        <taxon>Archosauria</taxon>
        <taxon>Dinosauria</taxon>
        <taxon>Saurischia</taxon>
        <taxon>Theropoda</taxon>
        <taxon>Coelurosauria</taxon>
        <taxon>Aves</taxon>
        <taxon>Neognathae</taxon>
        <taxon>Neoaves</taxon>
        <taxon>Gruiformes</taxon>
        <taxon>Gruidae</taxon>
        <taxon>Grus</taxon>
    </lineage>
</organism>
<evidence type="ECO:0000313" key="2">
    <source>
        <dbReference type="EMBL" id="GAB0208171.1"/>
    </source>
</evidence>
<proteinExistence type="predicted"/>
<dbReference type="Proteomes" id="UP001623348">
    <property type="component" value="Unassembled WGS sequence"/>
</dbReference>
<name>A0ABC9YEZ7_GRUJA</name>
<protein>
    <submittedName>
        <fullName evidence="2">Mitochondrial enolase superfamily member 1</fullName>
    </submittedName>
</protein>
<comment type="caution">
    <text evidence="2">The sequence shown here is derived from an EMBL/GenBank/DDBJ whole genome shotgun (WGS) entry which is preliminary data.</text>
</comment>
<dbReference type="EMBL" id="BAAFJT010000255">
    <property type="protein sequence ID" value="GAB0208171.1"/>
    <property type="molecule type" value="Genomic_DNA"/>
</dbReference>
<keyword evidence="3" id="KW-1185">Reference proteome</keyword>
<dbReference type="PANTHER" id="PTHR33332">
    <property type="entry name" value="REVERSE TRANSCRIPTASE DOMAIN-CONTAINING PROTEIN"/>
    <property type="match status" value="1"/>
</dbReference>
<gene>
    <name evidence="2" type="ORF">GRJ2_003282800</name>
</gene>
<evidence type="ECO:0000313" key="3">
    <source>
        <dbReference type="Proteomes" id="UP001623348"/>
    </source>
</evidence>
<evidence type="ECO:0000256" key="1">
    <source>
        <dbReference type="SAM" id="MobiDB-lite"/>
    </source>
</evidence>
<feature type="region of interest" description="Disordered" evidence="1">
    <location>
        <begin position="1"/>
        <end position="23"/>
    </location>
</feature>
<dbReference type="PRINTS" id="PR01345">
    <property type="entry name" value="CERVTRCPTASE"/>
</dbReference>
<dbReference type="AlphaFoldDB" id="A0ABC9YEZ7"/>
<sequence length="184" mass="20667">MVEQRFHLQPMEDPTPEQVETPEGGCGPVGSLHWSRLLAGPVDPWREEPTPEQVFLYSSVTWMKGQSVPSASLLTTLRGVADTPEGCAAIQRDLDRLENWMERNLMKLHKGKCRVLHLGRNNPKHQYRLGVDLLGSSSAEKDLGVLVDNKLSMSQQCALVAKKSNRIVLVLARIELIFTRSQDR</sequence>